<dbReference type="SUPFAM" id="SSF49830">
    <property type="entry name" value="ENV polyprotein, receptor-binding domain"/>
    <property type="match status" value="1"/>
</dbReference>
<dbReference type="PANTHER" id="PTHR10424">
    <property type="entry name" value="VIRAL ENVELOPE PROTEIN"/>
    <property type="match status" value="1"/>
</dbReference>
<dbReference type="InterPro" id="IPR008981">
    <property type="entry name" value="FMuLV_rcpt-bd"/>
</dbReference>
<dbReference type="PANTHER" id="PTHR10424:SF82">
    <property type="entry name" value="ENVELOPE GLYCOPROTEIN-RELATED"/>
    <property type="match status" value="1"/>
</dbReference>
<organism evidence="3 4">
    <name type="scientific">Strix occidentalis caurina</name>
    <name type="common">northern spotted owl</name>
    <dbReference type="NCBI Taxonomy" id="311401"/>
    <lineage>
        <taxon>Eukaryota</taxon>
        <taxon>Metazoa</taxon>
        <taxon>Chordata</taxon>
        <taxon>Craniata</taxon>
        <taxon>Vertebrata</taxon>
        <taxon>Euteleostomi</taxon>
        <taxon>Archelosauria</taxon>
        <taxon>Archosauria</taxon>
        <taxon>Dinosauria</taxon>
        <taxon>Saurischia</taxon>
        <taxon>Theropoda</taxon>
        <taxon>Coelurosauria</taxon>
        <taxon>Aves</taxon>
        <taxon>Neognathae</taxon>
        <taxon>Neoaves</taxon>
        <taxon>Telluraves</taxon>
        <taxon>Strigiformes</taxon>
        <taxon>Strigidae</taxon>
        <taxon>Strix</taxon>
    </lineage>
</organism>
<reference evidence="3" key="1">
    <citation type="submission" date="2025-08" db="UniProtKB">
        <authorList>
            <consortium name="Ensembl"/>
        </authorList>
    </citation>
    <scope>IDENTIFICATION</scope>
</reference>
<keyword evidence="1" id="KW-1133">Transmembrane helix</keyword>
<dbReference type="InterPro" id="IPR018154">
    <property type="entry name" value="TLV/ENV_coat_polyprotein"/>
</dbReference>
<evidence type="ECO:0008006" key="5">
    <source>
        <dbReference type="Google" id="ProtNLM"/>
    </source>
</evidence>
<keyword evidence="1" id="KW-0472">Membrane</keyword>
<dbReference type="SUPFAM" id="SSF58069">
    <property type="entry name" value="Virus ectodomain"/>
    <property type="match status" value="1"/>
</dbReference>
<evidence type="ECO:0000256" key="2">
    <source>
        <dbReference type="SAM" id="SignalP"/>
    </source>
</evidence>
<proteinExistence type="predicted"/>
<keyword evidence="1" id="KW-0812">Transmembrane</keyword>
<keyword evidence="4" id="KW-1185">Reference proteome</keyword>
<feature type="transmembrane region" description="Helical" evidence="1">
    <location>
        <begin position="500"/>
        <end position="526"/>
    </location>
</feature>
<protein>
    <recommendedName>
        <fullName evidence="5">Envelope glycoprotein</fullName>
    </recommendedName>
</protein>
<feature type="signal peptide" evidence="2">
    <location>
        <begin position="1"/>
        <end position="30"/>
    </location>
</feature>
<dbReference type="AlphaFoldDB" id="A0A8D0EQB9"/>
<feature type="chain" id="PRO_5034451141" description="Envelope glycoprotein" evidence="2">
    <location>
        <begin position="31"/>
        <end position="557"/>
    </location>
</feature>
<evidence type="ECO:0000313" key="4">
    <source>
        <dbReference type="Proteomes" id="UP000694551"/>
    </source>
</evidence>
<evidence type="ECO:0000313" key="3">
    <source>
        <dbReference type="Ensembl" id="ENSSOCP00000004932.1"/>
    </source>
</evidence>
<dbReference type="Gene3D" id="3.90.310.10">
    <property type="entry name" value="ENV polyprotein, receptor-binding domain"/>
    <property type="match status" value="2"/>
</dbReference>
<sequence length="557" mass="62416">MNQSLLGTSSKTLHIIIVILLWLKLSYCTAELETHQPFKWSLTRLDGKILRTSIVPGAPSFIVGLCDLTGIDHCGKILNLTGFYMCPSSNRGKPYCNYPGHYFCAYWGCETIYLKVGFGPPEDPGWILGRTWGIRHWEPGADRGNLITIKKEIAPNETPEPIGPNLAISTMNVKNNTTNYQGKYTQPTNLTSEINIYGYSTLWKIMQASYGILNKTKPELTKDCWLCYNIRPPFYEAVGMTAKAKRVNGTNPARCMWKKGKDQTQGLTLSQVTGKGRCIGKVPTHKMHLCGAKISKNERPAQWLIPAANTKWICSNIGITPCISLVAFNESSEYCIQVSIIPRITYHPSEYIYDQHITPEHHLVKREPITVLTIATLLTISGIGAGTGIASLVNNQKEMKALRVTVDEDLGKIELAIDGLVKSLRSLSEVVMQNRRGLDLLLLQQGGLCVALKEECCTYADHTGVTIDTMTELRKRLEQRKREREAQQSWYESWFNYSPWLTTLLSTIAGPLLLLILGLTFGPCIFNKLITIVKSRLEADRIRKIENLHPCDPLAAK</sequence>
<dbReference type="Proteomes" id="UP000694551">
    <property type="component" value="Unplaced"/>
</dbReference>
<dbReference type="Gene3D" id="1.10.287.210">
    <property type="match status" value="1"/>
</dbReference>
<evidence type="ECO:0000256" key="1">
    <source>
        <dbReference type="SAM" id="Phobius"/>
    </source>
</evidence>
<keyword evidence="2" id="KW-0732">Signal</keyword>
<name>A0A8D0EQB9_STROC</name>
<accession>A0A8D0EQB9</accession>
<dbReference type="Pfam" id="PF00429">
    <property type="entry name" value="TLV_coat"/>
    <property type="match status" value="1"/>
</dbReference>
<feature type="transmembrane region" description="Helical" evidence="1">
    <location>
        <begin position="369"/>
        <end position="393"/>
    </location>
</feature>
<dbReference type="Ensembl" id="ENSSOCT00000005076.1">
    <property type="protein sequence ID" value="ENSSOCP00000004932.1"/>
    <property type="gene ID" value="ENSSOCG00000003810.1"/>
</dbReference>
<reference evidence="3" key="2">
    <citation type="submission" date="2025-09" db="UniProtKB">
        <authorList>
            <consortium name="Ensembl"/>
        </authorList>
    </citation>
    <scope>IDENTIFICATION</scope>
</reference>